<proteinExistence type="predicted"/>
<dbReference type="InterPro" id="IPR029068">
    <property type="entry name" value="Glyas_Bleomycin-R_OHBP_Dase"/>
</dbReference>
<gene>
    <name evidence="3" type="ORF">F6X38_15835</name>
</gene>
<dbReference type="InterPro" id="IPR051785">
    <property type="entry name" value="MMCE/EMCE_epimerase"/>
</dbReference>
<comment type="caution">
    <text evidence="3">The sequence shown here is derived from an EMBL/GenBank/DDBJ whole genome shotgun (WGS) entry which is preliminary data.</text>
</comment>
<dbReference type="AlphaFoldDB" id="A0A7V7TVN2"/>
<dbReference type="EMBL" id="VZDO01000013">
    <property type="protein sequence ID" value="KAB0678497.1"/>
    <property type="molecule type" value="Genomic_DNA"/>
</dbReference>
<dbReference type="GO" id="GO:0004493">
    <property type="term" value="F:methylmalonyl-CoA epimerase activity"/>
    <property type="evidence" value="ECO:0007669"/>
    <property type="project" value="TreeGrafter"/>
</dbReference>
<protein>
    <submittedName>
        <fullName evidence="3">Glyoxalase</fullName>
    </submittedName>
</protein>
<dbReference type="InterPro" id="IPR037523">
    <property type="entry name" value="VOC_core"/>
</dbReference>
<sequence length="254" mass="26628">MAGMRIEAIRLLARDPAGLAAFLREALGFAGAGPGRLQLGDEFVEIARADGAPYPADIVSNDTRFQHFAVIVSDMDAALRRLRAVAGWTAISTAGPERLPEASGGASAFKFRSPEGHPLELLQFPSGRAPDPWDARPGLHLGIDHSAIGVANTEASIGFYEGLGFAVAARQTNRGAEQGRLDGVGGEPVVEVTALNPPGGAPPHLELLCYLRPSARSSGVAAPDGVAATRLVVWGMKEAREDPDGHRLVEPGFD</sequence>
<dbReference type="PANTHER" id="PTHR43048:SF3">
    <property type="entry name" value="METHYLMALONYL-COA EPIMERASE, MITOCHONDRIAL"/>
    <property type="match status" value="1"/>
</dbReference>
<keyword evidence="1" id="KW-0479">Metal-binding</keyword>
<reference evidence="3 4" key="1">
    <citation type="submission" date="2019-09" db="EMBL/GenBank/DDBJ databases">
        <title>YIM 132180 draft genome.</title>
        <authorList>
            <person name="Zhang K."/>
        </authorList>
    </citation>
    <scope>NUCLEOTIDE SEQUENCE [LARGE SCALE GENOMIC DNA]</scope>
    <source>
        <strain evidence="3 4">YIM 132180</strain>
    </source>
</reference>
<evidence type="ECO:0000259" key="2">
    <source>
        <dbReference type="PROSITE" id="PS51819"/>
    </source>
</evidence>
<dbReference type="PROSITE" id="PS51819">
    <property type="entry name" value="VOC"/>
    <property type="match status" value="1"/>
</dbReference>
<evidence type="ECO:0000256" key="1">
    <source>
        <dbReference type="ARBA" id="ARBA00022723"/>
    </source>
</evidence>
<dbReference type="RefSeq" id="WP_150971269.1">
    <property type="nucleotide sequence ID" value="NZ_VZDO01000013.1"/>
</dbReference>
<dbReference type="GO" id="GO:0046491">
    <property type="term" value="P:L-methylmalonyl-CoA metabolic process"/>
    <property type="evidence" value="ECO:0007669"/>
    <property type="project" value="TreeGrafter"/>
</dbReference>
<accession>A0A7V7TVN2</accession>
<dbReference type="SUPFAM" id="SSF54593">
    <property type="entry name" value="Glyoxalase/Bleomycin resistance protein/Dihydroxybiphenyl dioxygenase"/>
    <property type="match status" value="2"/>
</dbReference>
<organism evidence="3 4">
    <name type="scientific">Plantimonas leprariae</name>
    <dbReference type="NCBI Taxonomy" id="2615207"/>
    <lineage>
        <taxon>Bacteria</taxon>
        <taxon>Pseudomonadati</taxon>
        <taxon>Pseudomonadota</taxon>
        <taxon>Alphaproteobacteria</taxon>
        <taxon>Hyphomicrobiales</taxon>
        <taxon>Aurantimonadaceae</taxon>
        <taxon>Plantimonas</taxon>
    </lineage>
</organism>
<dbReference type="PANTHER" id="PTHR43048">
    <property type="entry name" value="METHYLMALONYL-COA EPIMERASE"/>
    <property type="match status" value="1"/>
</dbReference>
<dbReference type="Gene3D" id="3.10.180.10">
    <property type="entry name" value="2,3-Dihydroxybiphenyl 1,2-Dioxygenase, domain 1"/>
    <property type="match status" value="2"/>
</dbReference>
<feature type="domain" description="VOC" evidence="2">
    <location>
        <begin position="5"/>
        <end position="124"/>
    </location>
</feature>
<dbReference type="GO" id="GO:0046872">
    <property type="term" value="F:metal ion binding"/>
    <property type="evidence" value="ECO:0007669"/>
    <property type="project" value="UniProtKB-KW"/>
</dbReference>
<keyword evidence="4" id="KW-1185">Reference proteome</keyword>
<evidence type="ECO:0000313" key="3">
    <source>
        <dbReference type="EMBL" id="KAB0678497.1"/>
    </source>
</evidence>
<evidence type="ECO:0000313" key="4">
    <source>
        <dbReference type="Proteomes" id="UP000432089"/>
    </source>
</evidence>
<name>A0A7V7TVN2_9HYPH</name>
<dbReference type="Proteomes" id="UP000432089">
    <property type="component" value="Unassembled WGS sequence"/>
</dbReference>